<gene>
    <name evidence="1" type="ORF">GM418_13415</name>
</gene>
<dbReference type="EMBL" id="CP046401">
    <property type="protein sequence ID" value="QGY44625.1"/>
    <property type="molecule type" value="Genomic_DNA"/>
</dbReference>
<evidence type="ECO:0000313" key="2">
    <source>
        <dbReference type="Proteomes" id="UP000428260"/>
    </source>
</evidence>
<dbReference type="KEGG" id="mcos:GM418_13415"/>
<dbReference type="Proteomes" id="UP000428260">
    <property type="component" value="Chromosome"/>
</dbReference>
<name>A0A6I6JNV9_9BACT</name>
<sequence>MKTKFTIRRLFLVVFLLGAFMEMNAQVTVVRRGAVVVRRPYVRPVPPPPPVVRVPVVRPVAWYPRPLPGVVVTTLPVHYTVCYAGVNPYYYSDGIYYVKEAKTDAYKVVRPPVGTIVPALPEDAKQNVLDGKVYFEFQTVIYKEIETEEGVRFEVVGYSEN</sequence>
<accession>A0A6I6JNV9</accession>
<dbReference type="RefSeq" id="WP_158867112.1">
    <property type="nucleotide sequence ID" value="NZ_CP046401.1"/>
</dbReference>
<proteinExistence type="predicted"/>
<dbReference type="Pfam" id="PF20125">
    <property type="entry name" value="DUF6515"/>
    <property type="match status" value="1"/>
</dbReference>
<dbReference type="AlphaFoldDB" id="A0A6I6JNV9"/>
<reference evidence="1 2" key="1">
    <citation type="submission" date="2019-11" db="EMBL/GenBank/DDBJ databases">
        <authorList>
            <person name="Zheng R.K."/>
            <person name="Sun C.M."/>
        </authorList>
    </citation>
    <scope>NUCLEOTIDE SEQUENCE [LARGE SCALE GENOMIC DNA]</scope>
    <source>
        <strain evidence="1 2">WC007</strain>
    </source>
</reference>
<evidence type="ECO:0000313" key="1">
    <source>
        <dbReference type="EMBL" id="QGY44625.1"/>
    </source>
</evidence>
<dbReference type="InterPro" id="IPR045398">
    <property type="entry name" value="DUF6515"/>
</dbReference>
<protein>
    <submittedName>
        <fullName evidence="1">Uncharacterized protein</fullName>
    </submittedName>
</protein>
<keyword evidence="2" id="KW-1185">Reference proteome</keyword>
<organism evidence="1 2">
    <name type="scientific">Maribellus comscasis</name>
    <dbReference type="NCBI Taxonomy" id="2681766"/>
    <lineage>
        <taxon>Bacteria</taxon>
        <taxon>Pseudomonadati</taxon>
        <taxon>Bacteroidota</taxon>
        <taxon>Bacteroidia</taxon>
        <taxon>Marinilabiliales</taxon>
        <taxon>Prolixibacteraceae</taxon>
        <taxon>Maribellus</taxon>
    </lineage>
</organism>